<dbReference type="SMART" id="SM00388">
    <property type="entry name" value="HisKA"/>
    <property type="match status" value="1"/>
</dbReference>
<dbReference type="SUPFAM" id="SSF47384">
    <property type="entry name" value="Homodimeric domain of signal transducing histidine kinase"/>
    <property type="match status" value="1"/>
</dbReference>
<dbReference type="GO" id="GO:0005886">
    <property type="term" value="C:plasma membrane"/>
    <property type="evidence" value="ECO:0007669"/>
    <property type="project" value="UniProtKB-SubCell"/>
</dbReference>
<feature type="domain" description="Histidine kinase" evidence="17">
    <location>
        <begin position="359"/>
        <end position="573"/>
    </location>
</feature>
<dbReference type="CDD" id="cd00082">
    <property type="entry name" value="HisKA"/>
    <property type="match status" value="1"/>
</dbReference>
<keyword evidence="19" id="KW-1185">Reference proteome</keyword>
<dbReference type="PANTHER" id="PTHR43065:SF46">
    <property type="entry name" value="C4-DICARBOXYLATE TRANSPORT SENSOR PROTEIN DCTB"/>
    <property type="match status" value="1"/>
</dbReference>
<dbReference type="eggNOG" id="COG4191">
    <property type="taxonomic scope" value="Bacteria"/>
</dbReference>
<comment type="caution">
    <text evidence="18">The sequence shown here is derived from an EMBL/GenBank/DDBJ whole genome shotgun (WGS) entry which is preliminary data.</text>
</comment>
<dbReference type="InterPro" id="IPR005467">
    <property type="entry name" value="His_kinase_dom"/>
</dbReference>
<dbReference type="EMBL" id="JHEH01000001">
    <property type="protein sequence ID" value="KEP71585.1"/>
    <property type="molecule type" value="Genomic_DNA"/>
</dbReference>
<comment type="function">
    <text evidence="15">Member of the two-component regulatory system DctB/DctD involved in the transport of C4-dicarboxylates. DctB functions as a membrane-associated protein kinase that phosphorylates DctD in response to environmental signals.</text>
</comment>
<dbReference type="SUPFAM" id="SSF55874">
    <property type="entry name" value="ATPase domain of HSP90 chaperone/DNA topoisomerase II/histidine kinase"/>
    <property type="match status" value="1"/>
</dbReference>
<dbReference type="EC" id="2.7.13.3" evidence="3"/>
<evidence type="ECO:0000256" key="10">
    <source>
        <dbReference type="ARBA" id="ARBA00022777"/>
    </source>
</evidence>
<organism evidence="18 19">
    <name type="scientific">Thioclava dalianensis</name>
    <dbReference type="NCBI Taxonomy" id="1185766"/>
    <lineage>
        <taxon>Bacteria</taxon>
        <taxon>Pseudomonadati</taxon>
        <taxon>Pseudomonadota</taxon>
        <taxon>Alphaproteobacteria</taxon>
        <taxon>Rhodobacterales</taxon>
        <taxon>Paracoccaceae</taxon>
        <taxon>Thioclava</taxon>
    </lineage>
</organism>
<dbReference type="Gene3D" id="1.10.287.130">
    <property type="match status" value="1"/>
</dbReference>
<dbReference type="CDD" id="cd18773">
    <property type="entry name" value="PDC1_HK_sensor"/>
    <property type="match status" value="1"/>
</dbReference>
<evidence type="ECO:0000256" key="7">
    <source>
        <dbReference type="ARBA" id="ARBA00022679"/>
    </source>
</evidence>
<gene>
    <name evidence="18" type="ORF">DL1_00795</name>
</gene>
<keyword evidence="8" id="KW-0812">Transmembrane</keyword>
<evidence type="ECO:0000256" key="1">
    <source>
        <dbReference type="ARBA" id="ARBA00000085"/>
    </source>
</evidence>
<evidence type="ECO:0000259" key="17">
    <source>
        <dbReference type="PROSITE" id="PS50109"/>
    </source>
</evidence>
<dbReference type="Pfam" id="PF02518">
    <property type="entry name" value="HATPase_c"/>
    <property type="match status" value="1"/>
</dbReference>
<accession>A0A074TN44</accession>
<protein>
    <recommendedName>
        <fullName evidence="16">C4-dicarboxylate transport sensor protein DctB</fullName>
        <ecNumber evidence="3">2.7.13.3</ecNumber>
    </recommendedName>
</protein>
<proteinExistence type="predicted"/>
<evidence type="ECO:0000256" key="12">
    <source>
        <dbReference type="ARBA" id="ARBA00022989"/>
    </source>
</evidence>
<keyword evidence="7" id="KW-0808">Transferase</keyword>
<keyword evidence="5" id="KW-0997">Cell inner membrane</keyword>
<dbReference type="GO" id="GO:0000155">
    <property type="term" value="F:phosphorelay sensor kinase activity"/>
    <property type="evidence" value="ECO:0007669"/>
    <property type="project" value="InterPro"/>
</dbReference>
<keyword evidence="10" id="KW-0418">Kinase</keyword>
<dbReference type="GO" id="GO:0005524">
    <property type="term" value="F:ATP binding"/>
    <property type="evidence" value="ECO:0007669"/>
    <property type="project" value="UniProtKB-KW"/>
</dbReference>
<evidence type="ECO:0000256" key="13">
    <source>
        <dbReference type="ARBA" id="ARBA00023012"/>
    </source>
</evidence>
<name>A0A074TN44_9RHOB</name>
<comment type="subcellular location">
    <subcellularLocation>
        <location evidence="2">Cell inner membrane</location>
        <topology evidence="2">Multi-pass membrane protein</topology>
    </subcellularLocation>
</comment>
<dbReference type="PROSITE" id="PS50109">
    <property type="entry name" value="HIS_KIN"/>
    <property type="match status" value="1"/>
</dbReference>
<dbReference type="InterPro" id="IPR003661">
    <property type="entry name" value="HisK_dim/P_dom"/>
</dbReference>
<keyword evidence="9" id="KW-0547">Nucleotide-binding</keyword>
<dbReference type="Gene3D" id="3.30.565.10">
    <property type="entry name" value="Histidine kinase-like ATPase, C-terminal domain"/>
    <property type="match status" value="1"/>
</dbReference>
<comment type="catalytic activity">
    <reaction evidence="1">
        <text>ATP + protein L-histidine = ADP + protein N-phospho-L-histidine.</text>
        <dbReference type="EC" id="2.7.13.3"/>
    </reaction>
</comment>
<keyword evidence="14" id="KW-0472">Membrane</keyword>
<keyword evidence="13" id="KW-0902">Two-component regulatory system</keyword>
<reference evidence="18 19" key="1">
    <citation type="submission" date="2014-03" db="EMBL/GenBank/DDBJ databases">
        <title>The draft genome sequence of Thioclava dalianensis DLFJ1-1.</title>
        <authorList>
            <person name="Lai Q."/>
            <person name="Shao Z."/>
        </authorList>
    </citation>
    <scope>NUCLEOTIDE SEQUENCE [LARGE SCALE GENOMIC DNA]</scope>
    <source>
        <strain evidence="18 19">DLFJ1-1</strain>
    </source>
</reference>
<evidence type="ECO:0000313" key="18">
    <source>
        <dbReference type="EMBL" id="KEP71585.1"/>
    </source>
</evidence>
<dbReference type="FunFam" id="1.10.287.130:FF:000049">
    <property type="entry name" value="C4-dicarboxylate transport sensor protein DctB"/>
    <property type="match status" value="1"/>
</dbReference>
<dbReference type="STRING" id="1185766.SAMN05216224_105225"/>
<keyword evidence="11" id="KW-0067">ATP-binding</keyword>
<evidence type="ECO:0000256" key="4">
    <source>
        <dbReference type="ARBA" id="ARBA00022475"/>
    </source>
</evidence>
<evidence type="ECO:0000256" key="8">
    <source>
        <dbReference type="ARBA" id="ARBA00022692"/>
    </source>
</evidence>
<evidence type="ECO:0000256" key="16">
    <source>
        <dbReference type="ARBA" id="ARBA00073143"/>
    </source>
</evidence>
<evidence type="ECO:0000256" key="3">
    <source>
        <dbReference type="ARBA" id="ARBA00012438"/>
    </source>
</evidence>
<evidence type="ECO:0000256" key="6">
    <source>
        <dbReference type="ARBA" id="ARBA00022553"/>
    </source>
</evidence>
<evidence type="ECO:0000256" key="15">
    <source>
        <dbReference type="ARBA" id="ARBA00059004"/>
    </source>
</evidence>
<keyword evidence="4" id="KW-1003">Cell membrane</keyword>
<dbReference type="InterPro" id="IPR003594">
    <property type="entry name" value="HATPase_dom"/>
</dbReference>
<evidence type="ECO:0000256" key="2">
    <source>
        <dbReference type="ARBA" id="ARBA00004429"/>
    </source>
</evidence>
<dbReference type="PANTHER" id="PTHR43065">
    <property type="entry name" value="SENSOR HISTIDINE KINASE"/>
    <property type="match status" value="1"/>
</dbReference>
<dbReference type="InterPro" id="IPR004358">
    <property type="entry name" value="Sig_transdc_His_kin-like_C"/>
</dbReference>
<dbReference type="RefSeq" id="WP_038060999.1">
    <property type="nucleotide sequence ID" value="NZ_FOVB01000005.1"/>
</dbReference>
<evidence type="ECO:0000256" key="5">
    <source>
        <dbReference type="ARBA" id="ARBA00022519"/>
    </source>
</evidence>
<dbReference type="SMART" id="SM00387">
    <property type="entry name" value="HATPase_c"/>
    <property type="match status" value="1"/>
</dbReference>
<evidence type="ECO:0000256" key="14">
    <source>
        <dbReference type="ARBA" id="ARBA00023136"/>
    </source>
</evidence>
<sequence>MALRVALLLVWIALTLTASVTAWRISARDGLARVEAQGVSDLRLASDRVVGSLLQFREVAVLAAGHPEVVALARKYRHKDAGTNTRRDAKVSLTLQRLADHAGARDIRLIGTDGTVLAGPPDGPQKVAITRALARAEQGATGFDHRIDPANGQRIFTFATPVFAPQGGVIGIVQLRLNARNVEAEGRGNPVPVWFTDADGVSFLTNRTDLVLLAPQGVTPDPAHYPPGSTTPYEPFTRRELLGRVLVSGEGSLRGPGLEISRHLPVIEMTGHALAVTGSVTRAARLAALSTAAGFLAVGAVLFALWERRRALAEANAALEARVTERTAELRDTNAELHRTQAELVQAGKLSALGQMSAGISHELNQPLMAISSYAENAELLLERGRAQEAGASLTRIAEMAHRMGRIIRNLRAFARQESAPATPVELAAVVDRALEMLETRIERAGVRLIWQRPETAAVVLGGEVRLSQVVLNLLSNALDAMEGRPDPQIEIVIRPADTLICLSITDSGPGIADPSRIFDPFYSTKEVGTAEGIGLGLSISYGLIQGFGGSLRGENLPEGRGARFTIELRAAPDGEDSA</sequence>
<dbReference type="Pfam" id="PF00512">
    <property type="entry name" value="HisKA"/>
    <property type="match status" value="1"/>
</dbReference>
<dbReference type="Proteomes" id="UP000027725">
    <property type="component" value="Unassembled WGS sequence"/>
</dbReference>
<evidence type="ECO:0000313" key="19">
    <source>
        <dbReference type="Proteomes" id="UP000027725"/>
    </source>
</evidence>
<dbReference type="PRINTS" id="PR00344">
    <property type="entry name" value="BCTRLSENSOR"/>
</dbReference>
<dbReference type="InterPro" id="IPR017055">
    <property type="entry name" value="Sig_transdc_His_kinase_DctB"/>
</dbReference>
<dbReference type="InterPro" id="IPR036890">
    <property type="entry name" value="HATPase_C_sf"/>
</dbReference>
<dbReference type="InterPro" id="IPR036097">
    <property type="entry name" value="HisK_dim/P_sf"/>
</dbReference>
<dbReference type="AlphaFoldDB" id="A0A074TN44"/>
<evidence type="ECO:0000256" key="11">
    <source>
        <dbReference type="ARBA" id="ARBA00022840"/>
    </source>
</evidence>
<dbReference type="Gene3D" id="3.30.450.20">
    <property type="entry name" value="PAS domain"/>
    <property type="match status" value="1"/>
</dbReference>
<keyword evidence="6" id="KW-0597">Phosphoprotein</keyword>
<keyword evidence="12" id="KW-1133">Transmembrane helix</keyword>
<dbReference type="PIRSF" id="PIRSF036431">
    <property type="entry name" value="STHK_DctB"/>
    <property type="match status" value="1"/>
</dbReference>
<evidence type="ECO:0000256" key="9">
    <source>
        <dbReference type="ARBA" id="ARBA00022741"/>
    </source>
</evidence>